<organism evidence="2 3">
    <name type="scientific">Plakobranchus ocellatus</name>
    <dbReference type="NCBI Taxonomy" id="259542"/>
    <lineage>
        <taxon>Eukaryota</taxon>
        <taxon>Metazoa</taxon>
        <taxon>Spiralia</taxon>
        <taxon>Lophotrochozoa</taxon>
        <taxon>Mollusca</taxon>
        <taxon>Gastropoda</taxon>
        <taxon>Heterobranchia</taxon>
        <taxon>Euthyneura</taxon>
        <taxon>Panpulmonata</taxon>
        <taxon>Sacoglossa</taxon>
        <taxon>Placobranchoidea</taxon>
        <taxon>Plakobranchidae</taxon>
        <taxon>Plakobranchus</taxon>
    </lineage>
</organism>
<keyword evidence="1" id="KW-0732">Signal</keyword>
<dbReference type="EMBL" id="BLXT01000977">
    <property type="protein sequence ID" value="GFN82355.1"/>
    <property type="molecule type" value="Genomic_DNA"/>
</dbReference>
<feature type="chain" id="PRO_5043763838" description="RlpA-like protein double-psi beta-barrel domain-containing protein" evidence="1">
    <location>
        <begin position="23"/>
        <end position="217"/>
    </location>
</feature>
<sequence>MSTCTLSIFIISMMWVPQATQAAVPVTRTTPPPTRNVLSSLDNTLAGQARPPVRSTARPRIIYDFEDPDDVGWTTVNNLTAFYRQRADQHVNDRYHPRTDVTRGSSQGYYGYAFYDPNAIDHYSLLYSGCQLPSGPRCRLNFSAVIHTQESVHIATVLRCDDCSYTPKARPRFWAEEALGSTTTTNDGRFPSMSFTNPISNLLFTRPSSDPFIFNAN</sequence>
<dbReference type="SUPFAM" id="SSF49899">
    <property type="entry name" value="Concanavalin A-like lectins/glucanases"/>
    <property type="match status" value="1"/>
</dbReference>
<comment type="caution">
    <text evidence="2">The sequence shown here is derived from an EMBL/GenBank/DDBJ whole genome shotgun (WGS) entry which is preliminary data.</text>
</comment>
<keyword evidence="3" id="KW-1185">Reference proteome</keyword>
<dbReference type="AlphaFoldDB" id="A0AAV3Y554"/>
<proteinExistence type="predicted"/>
<reference evidence="2 3" key="1">
    <citation type="journal article" date="2021" name="Elife">
        <title>Chloroplast acquisition without the gene transfer in kleptoplastic sea slugs, Plakobranchus ocellatus.</title>
        <authorList>
            <person name="Maeda T."/>
            <person name="Takahashi S."/>
            <person name="Yoshida T."/>
            <person name="Shimamura S."/>
            <person name="Takaki Y."/>
            <person name="Nagai Y."/>
            <person name="Toyoda A."/>
            <person name="Suzuki Y."/>
            <person name="Arimoto A."/>
            <person name="Ishii H."/>
            <person name="Satoh N."/>
            <person name="Nishiyama T."/>
            <person name="Hasebe M."/>
            <person name="Maruyama T."/>
            <person name="Minagawa J."/>
            <person name="Obokata J."/>
            <person name="Shigenobu S."/>
        </authorList>
    </citation>
    <scope>NUCLEOTIDE SEQUENCE [LARGE SCALE GENOMIC DNA]</scope>
</reference>
<accession>A0AAV3Y554</accession>
<evidence type="ECO:0008006" key="4">
    <source>
        <dbReference type="Google" id="ProtNLM"/>
    </source>
</evidence>
<evidence type="ECO:0000256" key="1">
    <source>
        <dbReference type="SAM" id="SignalP"/>
    </source>
</evidence>
<evidence type="ECO:0000313" key="3">
    <source>
        <dbReference type="Proteomes" id="UP000735302"/>
    </source>
</evidence>
<protein>
    <recommendedName>
        <fullName evidence="4">RlpA-like protein double-psi beta-barrel domain-containing protein</fullName>
    </recommendedName>
</protein>
<feature type="signal peptide" evidence="1">
    <location>
        <begin position="1"/>
        <end position="22"/>
    </location>
</feature>
<dbReference type="Proteomes" id="UP000735302">
    <property type="component" value="Unassembled WGS sequence"/>
</dbReference>
<gene>
    <name evidence="2" type="ORF">PoB_000886100</name>
</gene>
<dbReference type="InterPro" id="IPR013320">
    <property type="entry name" value="ConA-like_dom_sf"/>
</dbReference>
<evidence type="ECO:0000313" key="2">
    <source>
        <dbReference type="EMBL" id="GFN82355.1"/>
    </source>
</evidence>
<name>A0AAV3Y554_9GAST</name>